<keyword evidence="16" id="KW-1185">Reference proteome</keyword>
<name>A0ABD3N6R8_9STRA</name>
<dbReference type="Pfam" id="PF06470">
    <property type="entry name" value="SMC_hinge"/>
    <property type="match status" value="1"/>
</dbReference>
<dbReference type="GO" id="GO:0005634">
    <property type="term" value="C:nucleus"/>
    <property type="evidence" value="ECO:0007669"/>
    <property type="project" value="UniProtKB-SubCell"/>
</dbReference>
<evidence type="ECO:0000256" key="13">
    <source>
        <dbReference type="SAM" id="MobiDB-lite"/>
    </source>
</evidence>
<feature type="region of interest" description="Disordered" evidence="13">
    <location>
        <begin position="1346"/>
        <end position="1381"/>
    </location>
</feature>
<dbReference type="InterPro" id="IPR010935">
    <property type="entry name" value="SMC_hinge"/>
</dbReference>
<dbReference type="PANTHER" id="PTHR18937">
    <property type="entry name" value="STRUCTURAL MAINTENANCE OF CHROMOSOMES SMC FAMILY MEMBER"/>
    <property type="match status" value="1"/>
</dbReference>
<keyword evidence="4" id="KW-0547">Nucleotide-binding</keyword>
<dbReference type="EMBL" id="JALLBG020000021">
    <property type="protein sequence ID" value="KAL3771759.1"/>
    <property type="molecule type" value="Genomic_DNA"/>
</dbReference>
<dbReference type="GO" id="GO:0005524">
    <property type="term" value="F:ATP binding"/>
    <property type="evidence" value="ECO:0007669"/>
    <property type="project" value="UniProtKB-KW"/>
</dbReference>
<dbReference type="GO" id="GO:0051301">
    <property type="term" value="P:cell division"/>
    <property type="evidence" value="ECO:0007669"/>
    <property type="project" value="UniProtKB-KW"/>
</dbReference>
<evidence type="ECO:0000313" key="15">
    <source>
        <dbReference type="EMBL" id="KAL3771759.1"/>
    </source>
</evidence>
<evidence type="ECO:0000256" key="3">
    <source>
        <dbReference type="ARBA" id="ARBA00022618"/>
    </source>
</evidence>
<keyword evidence="3" id="KW-0132">Cell division</keyword>
<organism evidence="15 16">
    <name type="scientific">Discostella pseudostelligera</name>
    <dbReference type="NCBI Taxonomy" id="259834"/>
    <lineage>
        <taxon>Eukaryota</taxon>
        <taxon>Sar</taxon>
        <taxon>Stramenopiles</taxon>
        <taxon>Ochrophyta</taxon>
        <taxon>Bacillariophyta</taxon>
        <taxon>Coscinodiscophyceae</taxon>
        <taxon>Thalassiosirophycidae</taxon>
        <taxon>Stephanodiscales</taxon>
        <taxon>Stephanodiscaceae</taxon>
        <taxon>Discostella</taxon>
    </lineage>
</organism>
<evidence type="ECO:0000256" key="6">
    <source>
        <dbReference type="ARBA" id="ARBA00022840"/>
    </source>
</evidence>
<dbReference type="Gene3D" id="3.40.50.300">
    <property type="entry name" value="P-loop containing nucleotide triphosphate hydrolases"/>
    <property type="match status" value="2"/>
</dbReference>
<dbReference type="Gene3D" id="1.20.1060.20">
    <property type="match status" value="1"/>
</dbReference>
<evidence type="ECO:0000256" key="4">
    <source>
        <dbReference type="ARBA" id="ARBA00022741"/>
    </source>
</evidence>
<evidence type="ECO:0000256" key="7">
    <source>
        <dbReference type="ARBA" id="ARBA00023054"/>
    </source>
</evidence>
<dbReference type="InterPro" id="IPR024704">
    <property type="entry name" value="SMC"/>
</dbReference>
<keyword evidence="6" id="KW-0067">ATP-binding</keyword>
<evidence type="ECO:0000259" key="14">
    <source>
        <dbReference type="SMART" id="SM00968"/>
    </source>
</evidence>
<dbReference type="Gene3D" id="1.10.287.1490">
    <property type="match status" value="1"/>
</dbReference>
<dbReference type="InterPro" id="IPR003395">
    <property type="entry name" value="RecF/RecN/SMC_N"/>
</dbReference>
<dbReference type="FunFam" id="3.40.50.300:FF:000481">
    <property type="entry name" value="Structural maintenance of chromosomes 4"/>
    <property type="match status" value="1"/>
</dbReference>
<feature type="region of interest" description="Disordered" evidence="13">
    <location>
        <begin position="1063"/>
        <end position="1123"/>
    </location>
</feature>
<evidence type="ECO:0000256" key="5">
    <source>
        <dbReference type="ARBA" id="ARBA00022776"/>
    </source>
</evidence>
<dbReference type="FunFam" id="3.40.50.300:FF:000585">
    <property type="entry name" value="Structural maintenance of chromosomes 4"/>
    <property type="match status" value="1"/>
</dbReference>
<reference evidence="15 16" key="1">
    <citation type="submission" date="2024-10" db="EMBL/GenBank/DDBJ databases">
        <title>Updated reference genomes for cyclostephanoid diatoms.</title>
        <authorList>
            <person name="Roberts W.R."/>
            <person name="Alverson A.J."/>
        </authorList>
    </citation>
    <scope>NUCLEOTIDE SEQUENCE [LARGE SCALE GENOMIC DNA]</scope>
    <source>
        <strain evidence="15 16">AJA232-27</strain>
    </source>
</reference>
<keyword evidence="9 11" id="KW-0539">Nucleus</keyword>
<evidence type="ECO:0000256" key="9">
    <source>
        <dbReference type="ARBA" id="ARBA00023242"/>
    </source>
</evidence>
<dbReference type="PIRSF" id="PIRSF005719">
    <property type="entry name" value="SMC"/>
    <property type="match status" value="1"/>
</dbReference>
<feature type="compositionally biased region" description="Polar residues" evidence="13">
    <location>
        <begin position="1361"/>
        <end position="1381"/>
    </location>
</feature>
<accession>A0ABD3N6R8</accession>
<evidence type="ECO:0000313" key="16">
    <source>
        <dbReference type="Proteomes" id="UP001530293"/>
    </source>
</evidence>
<keyword evidence="7 12" id="KW-0175">Coiled coil</keyword>
<protein>
    <recommendedName>
        <fullName evidence="11">Structural maintenance of chromosomes protein</fullName>
    </recommendedName>
</protein>
<evidence type="ECO:0000256" key="1">
    <source>
        <dbReference type="ARBA" id="ARBA00004123"/>
    </source>
</evidence>
<feature type="compositionally biased region" description="Basic and acidic residues" evidence="13">
    <location>
        <begin position="1074"/>
        <end position="1091"/>
    </location>
</feature>
<feature type="region of interest" description="Disordered" evidence="13">
    <location>
        <begin position="548"/>
        <end position="569"/>
    </location>
</feature>
<dbReference type="GO" id="GO:0030261">
    <property type="term" value="P:chromosome condensation"/>
    <property type="evidence" value="ECO:0007669"/>
    <property type="project" value="UniProtKB-KW"/>
</dbReference>
<feature type="coiled-coil region" evidence="12">
    <location>
        <begin position="1136"/>
        <end position="1202"/>
    </location>
</feature>
<dbReference type="InterPro" id="IPR036277">
    <property type="entry name" value="SMC_hinge_sf"/>
</dbReference>
<evidence type="ECO:0000256" key="11">
    <source>
        <dbReference type="PIRNR" id="PIRNR005719"/>
    </source>
</evidence>
<dbReference type="PANTHER" id="PTHR18937:SF172">
    <property type="entry name" value="STRUCTURAL MAINTENANCE OF CHROMOSOMES PROTEIN"/>
    <property type="match status" value="1"/>
</dbReference>
<feature type="domain" description="SMC hinge" evidence="14">
    <location>
        <begin position="612"/>
        <end position="726"/>
    </location>
</feature>
<keyword evidence="5" id="KW-0498">Mitosis</keyword>
<dbReference type="Gene3D" id="3.30.70.1620">
    <property type="match status" value="1"/>
</dbReference>
<feature type="compositionally biased region" description="Acidic residues" evidence="13">
    <location>
        <begin position="1063"/>
        <end position="1073"/>
    </location>
</feature>
<dbReference type="SMART" id="SM00968">
    <property type="entry name" value="SMC_hinge"/>
    <property type="match status" value="1"/>
</dbReference>
<proteinExistence type="inferred from homology"/>
<feature type="coiled-coil region" evidence="12">
    <location>
        <begin position="907"/>
        <end position="1053"/>
    </location>
</feature>
<evidence type="ECO:0000256" key="10">
    <source>
        <dbReference type="ARBA" id="ARBA00023306"/>
    </source>
</evidence>
<feature type="region of interest" description="Disordered" evidence="13">
    <location>
        <begin position="32"/>
        <end position="59"/>
    </location>
</feature>
<comment type="subcellular location">
    <subcellularLocation>
        <location evidence="1 11">Nucleus</location>
    </subcellularLocation>
</comment>
<dbReference type="Pfam" id="PF02463">
    <property type="entry name" value="SMC_N"/>
    <property type="match status" value="1"/>
</dbReference>
<evidence type="ECO:0000256" key="12">
    <source>
        <dbReference type="SAM" id="Coils"/>
    </source>
</evidence>
<dbReference type="SUPFAM" id="SSF75553">
    <property type="entry name" value="Smc hinge domain"/>
    <property type="match status" value="1"/>
</dbReference>
<feature type="coiled-coil region" evidence="12">
    <location>
        <begin position="270"/>
        <end position="304"/>
    </location>
</feature>
<comment type="caution">
    <text evidence="15">The sequence shown here is derived from an EMBL/GenBank/DDBJ whole genome shotgun (WGS) entry which is preliminary data.</text>
</comment>
<keyword evidence="10" id="KW-0131">Cell cycle</keyword>
<feature type="coiled-coil region" evidence="12">
    <location>
        <begin position="777"/>
        <end position="825"/>
    </location>
</feature>
<evidence type="ECO:0000256" key="8">
    <source>
        <dbReference type="ARBA" id="ARBA00023067"/>
    </source>
</evidence>
<dbReference type="Proteomes" id="UP001530293">
    <property type="component" value="Unassembled WGS sequence"/>
</dbReference>
<sequence length="1381" mass="154548">MEDTIEELPPVAEGIEDENGEVAAVEVEEAETVMDADVDEPTMTADVDEPAADDDDDKEEVVAVEEAELPPPRLMITKMVLENFKSYAGQKTIGPFHKCFSSVVGPNGSGKSNVIDAMLFVFGKRAKKLRLNKVSELIHNSDAYKNNPLPFAKVCVYFHEIVDTGDGDDDYEVVPNSELVISRVARRDNSSQYQINGKNATFKHVAEFLGSKGIDLDNNRFLILQGEVEMISMMPPKGKTENDEGLLEYLEDIIGSNKYVEQANLAAEKVEQITELRQEKLNRVKAAEKEKDGLADAKAEAEALVTKDREIRRKKNILFQIHAMHARNESEEASDERVGLVEKMESQRSKLIEADARVTEIEDGMADQKKEYDAVFVELTETKEAYTAYERQDIQLKENIKHEKGNVAKLEGKIDAEVKKLEDSQVAMEEAEESIPTLEQRIVQCTEDKATEDSKLEVIFEETKGITEKLRLELEEKTQELAPLQQERTVFQNAYDTVQMEVKLLEDTVSRALEQLEKAEEELSSLDSKQIAMRNEFKECEKELASSEARAAEAEREHRELGEKEATLSKKSTDLLTQVEIAKASMQSTTGHSRVASAILKASKKNGELASCGVMGRLGDLATIDEKYDVAVSTACGMLDHIVVQTTAGTQRCLEFLRKHNLGRASFVPLDKMKKGAHDRSVETPEGAPRLFDLINPGHTSITPALFLAVGDTLVAPDLETATRWAYDFGKRWRVVTECGKLIETSGTMSGGGNSVQKGKMKLSNGKTGAADLSAIADSSPEELKRLEEQANAAQEEVKACRSRRRELSEEIRSLTKLVKSLSVKLPKLKMEIDGFDTTREELTKQLPSLRQQSTLSAADEQKKEELLKKVEKCKAEMASCVAATSELEEEVAKLQKSILNAGGSKLKNQQKACDKAKKALNDANKELNEAKSTISNAKKTIKKAELAKETAETELQVSKVALEQMQEEHRELEEQAKEVMEAYEQVKKDEAEKKEALGLITSEYEKLKKVQQKLKCAEVELTAKIENLDKQIKDAEKKANHWMKEIEQLCKVEKQEEIDFDFSDDEDDEDGDSSEKVDAKESDVEEKNSTDEGGDEATTNESDGVESTKDDSRKVKRGSSSLPKLADASLEQYSLESIKNDISVLEEERDTLAKNANMGAIAEYRKKEADYLSRVTDLDQITQMRNDARKEHEDLRRLRLEKFMDGFSLITLKLKEMYQMITLGGDAELELVDSLDPFSEGIVFSVRPPKKSWKNIANLSGGEKTLSSLALVFALHHYKPTPLYVMDEIDAALDFKNVSIVAHYIKERTKNAQFIIISLRNNMFELADRLVGIYKTNNCTNSVTINPRLFSKPRNESDQGKSSAPLNDRTNMNTQSVTTY</sequence>
<dbReference type="InterPro" id="IPR027417">
    <property type="entry name" value="P-loop_NTPase"/>
</dbReference>
<evidence type="ECO:0000256" key="2">
    <source>
        <dbReference type="ARBA" id="ARBA00006005"/>
    </source>
</evidence>
<gene>
    <name evidence="15" type="ORF">ACHAWU_010070</name>
</gene>
<dbReference type="SUPFAM" id="SSF52540">
    <property type="entry name" value="P-loop containing nucleoside triphosphate hydrolases"/>
    <property type="match status" value="1"/>
</dbReference>
<keyword evidence="8" id="KW-0226">DNA condensation</keyword>
<comment type="similarity">
    <text evidence="2">Belongs to the SMC family. SMC4 subfamily.</text>
</comment>